<dbReference type="PANTHER" id="PTHR13774:SF32">
    <property type="entry name" value="ANTISENSE-ENHANCING SEQUENCE 1"/>
    <property type="match status" value="1"/>
</dbReference>
<dbReference type="PANTHER" id="PTHR13774">
    <property type="entry name" value="PHENAZINE BIOSYNTHESIS PROTEIN"/>
    <property type="match status" value="1"/>
</dbReference>
<gene>
    <name evidence="2" type="ORF">PG986_006316</name>
</gene>
<dbReference type="RefSeq" id="XP_066702400.1">
    <property type="nucleotide sequence ID" value="XM_066842538.1"/>
</dbReference>
<dbReference type="Proteomes" id="UP001391051">
    <property type="component" value="Unassembled WGS sequence"/>
</dbReference>
<reference evidence="2 3" key="1">
    <citation type="submission" date="2023-01" db="EMBL/GenBank/DDBJ databases">
        <title>Analysis of 21 Apiospora genomes using comparative genomics revels a genus with tremendous synthesis potential of carbohydrate active enzymes and secondary metabolites.</title>
        <authorList>
            <person name="Sorensen T."/>
        </authorList>
    </citation>
    <scope>NUCLEOTIDE SEQUENCE [LARGE SCALE GENOMIC DNA]</scope>
    <source>
        <strain evidence="2 3">CBS 24483</strain>
    </source>
</reference>
<dbReference type="SUPFAM" id="SSF54506">
    <property type="entry name" value="Diaminopimelate epimerase-like"/>
    <property type="match status" value="1"/>
</dbReference>
<dbReference type="InterPro" id="IPR003719">
    <property type="entry name" value="Phenazine_PhzF-like"/>
</dbReference>
<name>A0ABR1QK36_9PEZI</name>
<comment type="caution">
    <text evidence="2">The sequence shown here is derived from an EMBL/GenBank/DDBJ whole genome shotgun (WGS) entry which is preliminary data.</text>
</comment>
<evidence type="ECO:0000256" key="1">
    <source>
        <dbReference type="SAM" id="MobiDB-lite"/>
    </source>
</evidence>
<accession>A0ABR1QK36</accession>
<evidence type="ECO:0000313" key="3">
    <source>
        <dbReference type="Proteomes" id="UP001391051"/>
    </source>
</evidence>
<organism evidence="2 3">
    <name type="scientific">Apiospora aurea</name>
    <dbReference type="NCBI Taxonomy" id="335848"/>
    <lineage>
        <taxon>Eukaryota</taxon>
        <taxon>Fungi</taxon>
        <taxon>Dikarya</taxon>
        <taxon>Ascomycota</taxon>
        <taxon>Pezizomycotina</taxon>
        <taxon>Sordariomycetes</taxon>
        <taxon>Xylariomycetidae</taxon>
        <taxon>Amphisphaeriales</taxon>
        <taxon>Apiosporaceae</taxon>
        <taxon>Apiospora</taxon>
    </lineage>
</organism>
<dbReference type="GeneID" id="92075600"/>
<proteinExistence type="predicted"/>
<dbReference type="Gene3D" id="3.10.310.10">
    <property type="entry name" value="Diaminopimelate Epimerase, Chain A, domain 1"/>
    <property type="match status" value="2"/>
</dbReference>
<dbReference type="EMBL" id="JAQQWE010000004">
    <property type="protein sequence ID" value="KAK7957094.1"/>
    <property type="molecule type" value="Genomic_DNA"/>
</dbReference>
<protein>
    <recommendedName>
        <fullName evidence="4">Phenazine biosynthesis protein</fullName>
    </recommendedName>
</protein>
<feature type="region of interest" description="Disordered" evidence="1">
    <location>
        <begin position="126"/>
        <end position="145"/>
    </location>
</feature>
<keyword evidence="3" id="KW-1185">Reference proteome</keyword>
<evidence type="ECO:0008006" key="4">
    <source>
        <dbReference type="Google" id="ProtNLM"/>
    </source>
</evidence>
<dbReference type="Pfam" id="PF02567">
    <property type="entry name" value="PhzC-PhzF"/>
    <property type="match status" value="1"/>
</dbReference>
<sequence length="355" mass="38223">MQLPFATLDVFTSTRLEGNPLAVVSVPASRRAELTQAKKQKIAQEFNLSETVFMHQPAKKGDDAGDGVGRGEDKDASQVEIDIFTTESELPFAGHPTIGSAVLARFHWYPAVDTLLTKSGPIHLDVSSSSGKDKKGQPQSARARISHDVRLHQKTLADVIPPGQHDSYPGLSHHLPAVRAAELAAPVFSIVRGMTFVLVCVPSLELLGQLDPGLRLDFDNLPGGPLLDADRQPPAGFVARYYYYTGPGSNSYVRKMRTRMLELGAEDPATGSAASALAAYLAVAVNQTATAKFEITQGVEMGRRSVIRVETRSDVQQREAAPAVDDGKEGAQVELREVWLGGEAVVVQYGTLVVD</sequence>
<evidence type="ECO:0000313" key="2">
    <source>
        <dbReference type="EMBL" id="KAK7957094.1"/>
    </source>
</evidence>